<keyword evidence="1" id="KW-0347">Helicase</keyword>
<dbReference type="Gene3D" id="3.40.50.300">
    <property type="entry name" value="P-loop containing nucleotide triphosphate hydrolases"/>
    <property type="match status" value="1"/>
</dbReference>
<feature type="domain" description="DNA helicase Pif1-like DEAD-box helicase" evidence="2">
    <location>
        <begin position="2"/>
        <end position="70"/>
    </location>
</feature>
<dbReference type="GO" id="GO:0016887">
    <property type="term" value="F:ATP hydrolysis activity"/>
    <property type="evidence" value="ECO:0007669"/>
    <property type="project" value="RHEA"/>
</dbReference>
<dbReference type="SUPFAM" id="SSF52540">
    <property type="entry name" value="P-loop containing nucleoside triphosphate hydrolases"/>
    <property type="match status" value="1"/>
</dbReference>
<dbReference type="PANTHER" id="PTHR10492:SF90">
    <property type="entry name" value="ATP-DEPENDENT DNA HELICASE"/>
    <property type="match status" value="1"/>
</dbReference>
<evidence type="ECO:0000313" key="3">
    <source>
        <dbReference type="EMBL" id="VDC95945.1"/>
    </source>
</evidence>
<keyword evidence="1" id="KW-0234">DNA repair</keyword>
<dbReference type="GO" id="GO:0005524">
    <property type="term" value="F:ATP binding"/>
    <property type="evidence" value="ECO:0007669"/>
    <property type="project" value="UniProtKB-KW"/>
</dbReference>
<keyword evidence="1" id="KW-0378">Hydrolase</keyword>
<dbReference type="GO" id="GO:0000723">
    <property type="term" value="P:telomere maintenance"/>
    <property type="evidence" value="ECO:0007669"/>
    <property type="project" value="InterPro"/>
</dbReference>
<name>A0A3P6B1C2_BRAOL</name>
<comment type="similarity">
    <text evidence="1">Belongs to the helicase family.</text>
</comment>
<organism evidence="3">
    <name type="scientific">Brassica oleracea</name>
    <name type="common">Wild cabbage</name>
    <dbReference type="NCBI Taxonomy" id="3712"/>
    <lineage>
        <taxon>Eukaryota</taxon>
        <taxon>Viridiplantae</taxon>
        <taxon>Streptophyta</taxon>
        <taxon>Embryophyta</taxon>
        <taxon>Tracheophyta</taxon>
        <taxon>Spermatophyta</taxon>
        <taxon>Magnoliopsida</taxon>
        <taxon>eudicotyledons</taxon>
        <taxon>Gunneridae</taxon>
        <taxon>Pentapetalae</taxon>
        <taxon>rosids</taxon>
        <taxon>malvids</taxon>
        <taxon>Brassicales</taxon>
        <taxon>Brassicaceae</taxon>
        <taxon>Brassiceae</taxon>
        <taxon>Brassica</taxon>
    </lineage>
</organism>
<dbReference type="GO" id="GO:0006310">
    <property type="term" value="P:DNA recombination"/>
    <property type="evidence" value="ECO:0007669"/>
    <property type="project" value="UniProtKB-KW"/>
</dbReference>
<sequence length="146" mass="16606">MLAELIEKTDLIIWDEAPMTYKHAFEALDKTLKDIMSKKNPPAKDQTFGGKTVLLGGDFRQILPFSLKTNMRVNQDEKEFSECLLKVGEGRTQSVQEDEDDGYHEQMIIVDNSLGQSLKEVLLYLPKPVFTHGQLYVALSRVTSRT</sequence>
<dbReference type="InterPro" id="IPR010285">
    <property type="entry name" value="DNA_helicase_pif1-like_DEAD"/>
</dbReference>
<evidence type="ECO:0000259" key="2">
    <source>
        <dbReference type="Pfam" id="PF05970"/>
    </source>
</evidence>
<keyword evidence="1" id="KW-0227">DNA damage</keyword>
<evidence type="ECO:0000256" key="1">
    <source>
        <dbReference type="RuleBase" id="RU363044"/>
    </source>
</evidence>
<comment type="catalytic activity">
    <reaction evidence="1">
        <text>ATP + H2O = ADP + phosphate + H(+)</text>
        <dbReference type="Rhea" id="RHEA:13065"/>
        <dbReference type="ChEBI" id="CHEBI:15377"/>
        <dbReference type="ChEBI" id="CHEBI:15378"/>
        <dbReference type="ChEBI" id="CHEBI:30616"/>
        <dbReference type="ChEBI" id="CHEBI:43474"/>
        <dbReference type="ChEBI" id="CHEBI:456216"/>
        <dbReference type="EC" id="5.6.2.3"/>
    </reaction>
</comment>
<gene>
    <name evidence="3" type="ORF">BOLC3T18802H</name>
</gene>
<reference evidence="3" key="1">
    <citation type="submission" date="2018-11" db="EMBL/GenBank/DDBJ databases">
        <authorList>
            <consortium name="Genoscope - CEA"/>
            <person name="William W."/>
        </authorList>
    </citation>
    <scope>NUCLEOTIDE SEQUENCE</scope>
</reference>
<keyword evidence="1" id="KW-0067">ATP-binding</keyword>
<proteinExistence type="inferred from homology"/>
<dbReference type="PANTHER" id="PTHR10492">
    <property type="match status" value="1"/>
</dbReference>
<dbReference type="AlphaFoldDB" id="A0A3P6B1C2"/>
<dbReference type="EMBL" id="LR031872">
    <property type="protein sequence ID" value="VDC95945.1"/>
    <property type="molecule type" value="Genomic_DNA"/>
</dbReference>
<keyword evidence="1" id="KW-0233">DNA recombination</keyword>
<protein>
    <recommendedName>
        <fullName evidence="1">ATP-dependent DNA helicase</fullName>
        <ecNumber evidence="1">5.6.2.3</ecNumber>
    </recommendedName>
</protein>
<dbReference type="InterPro" id="IPR027417">
    <property type="entry name" value="P-loop_NTPase"/>
</dbReference>
<accession>A0A3P6B1C2</accession>
<dbReference type="GO" id="GO:0006281">
    <property type="term" value="P:DNA repair"/>
    <property type="evidence" value="ECO:0007669"/>
    <property type="project" value="UniProtKB-KW"/>
</dbReference>
<dbReference type="Pfam" id="PF05970">
    <property type="entry name" value="PIF1"/>
    <property type="match status" value="1"/>
</dbReference>
<dbReference type="GO" id="GO:0043139">
    <property type="term" value="F:5'-3' DNA helicase activity"/>
    <property type="evidence" value="ECO:0007669"/>
    <property type="project" value="UniProtKB-EC"/>
</dbReference>
<keyword evidence="1" id="KW-0547">Nucleotide-binding</keyword>
<dbReference type="EC" id="5.6.2.3" evidence="1"/>
<comment type="cofactor">
    <cofactor evidence="1">
        <name>Mg(2+)</name>
        <dbReference type="ChEBI" id="CHEBI:18420"/>
    </cofactor>
</comment>